<organism evidence="1 2">
    <name type="scientific">Mesorhizobium mediterraneum</name>
    <dbReference type="NCBI Taxonomy" id="43617"/>
    <lineage>
        <taxon>Bacteria</taxon>
        <taxon>Pseudomonadati</taxon>
        <taxon>Pseudomonadota</taxon>
        <taxon>Alphaproteobacteria</taxon>
        <taxon>Hyphomicrobiales</taxon>
        <taxon>Phyllobacteriaceae</taxon>
        <taxon>Mesorhizobium</taxon>
    </lineage>
</organism>
<dbReference type="AlphaFoldDB" id="A0AB36R4I1"/>
<gene>
    <name evidence="1" type="ORF">CIT25_24195</name>
</gene>
<name>A0AB36R4I1_9HYPH</name>
<dbReference type="RefSeq" id="WP_095487231.1">
    <property type="nucleotide sequence ID" value="NZ_CP088151.1"/>
</dbReference>
<keyword evidence="2" id="KW-1185">Reference proteome</keyword>
<evidence type="ECO:0000313" key="2">
    <source>
        <dbReference type="Proteomes" id="UP000216215"/>
    </source>
</evidence>
<comment type="caution">
    <text evidence="1">The sequence shown here is derived from an EMBL/GenBank/DDBJ whole genome shotgun (WGS) entry which is preliminary data.</text>
</comment>
<sequence length="123" mass="14005">MGARAREADARLLRLEAKFNAASDRWNAATDRTEKLEAELDERLRSLKSRLISRIEKAEKKEEKRAAAFGRAFDRVMKTRARTIEGLAVKVRVRERDYTDDEESEIAILNSLVDDIKSLTGGP</sequence>
<evidence type="ECO:0000313" key="1">
    <source>
        <dbReference type="EMBL" id="PAP99502.1"/>
    </source>
</evidence>
<dbReference type="EMBL" id="NPKI01000032">
    <property type="protein sequence ID" value="PAP99502.1"/>
    <property type="molecule type" value="Genomic_DNA"/>
</dbReference>
<reference evidence="2" key="1">
    <citation type="submission" date="2017-08" db="EMBL/GenBank/DDBJ databases">
        <title>Mesorhizobium wenxinae sp. nov., a novel rhizobial species isolated from root nodules of chickpea (Cicer arietinum L.).</title>
        <authorList>
            <person name="Zhang J."/>
        </authorList>
    </citation>
    <scope>NUCLEOTIDE SEQUENCE [LARGE SCALE GENOMIC DNA]</scope>
    <source>
        <strain evidence="2">USDA 3392</strain>
    </source>
</reference>
<proteinExistence type="predicted"/>
<protein>
    <submittedName>
        <fullName evidence="1">Uncharacterized protein</fullName>
    </submittedName>
</protein>
<accession>A0AB36R4I1</accession>
<dbReference type="Proteomes" id="UP000216215">
    <property type="component" value="Unassembled WGS sequence"/>
</dbReference>